<keyword evidence="1" id="KW-0812">Transmembrane</keyword>
<protein>
    <recommendedName>
        <fullName evidence="4">DUF4174 domain-containing protein</fullName>
    </recommendedName>
</protein>
<feature type="transmembrane region" description="Helical" evidence="1">
    <location>
        <begin position="20"/>
        <end position="38"/>
    </location>
</feature>
<proteinExistence type="predicted"/>
<reference evidence="2 3" key="1">
    <citation type="journal article" date="2014" name="J Genomics">
        <title>Draft Genome Sequence of the Extremely Halophilic Phototrophic Purple Sulfur Bacterium Halorhodospira halochloris.</title>
        <authorList>
            <person name="Singh K.S."/>
            <person name="Kirksey J."/>
            <person name="Hoff W.D."/>
            <person name="Deole R."/>
        </authorList>
    </citation>
    <scope>NUCLEOTIDE SEQUENCE [LARGE SCALE GENOMIC DNA]</scope>
    <source>
        <strain evidence="2 3">A</strain>
    </source>
</reference>
<accession>W8KDW4</accession>
<sequence>MRENKKEEKQSGGLPRWARLLVTPLILVVAGALIWSQLPKGAYSTDLSRIGDGRPALVLTYDAAYMTGMQVMDLMDRIRDEYRDEVEFLVANLGTPDGRDLATRFRVNDGAVILFRGDGQPVQLLQSPRHEQVLRDAMHEHLGVSPAR</sequence>
<evidence type="ECO:0000256" key="1">
    <source>
        <dbReference type="SAM" id="Phobius"/>
    </source>
</evidence>
<name>W8KDW4_9GAMM</name>
<evidence type="ECO:0000313" key="2">
    <source>
        <dbReference type="EMBL" id="AHK77969.1"/>
    </source>
</evidence>
<keyword evidence="3" id="KW-1185">Reference proteome</keyword>
<keyword evidence="1" id="KW-1133">Transmembrane helix</keyword>
<organism evidence="2 3">
    <name type="scientific">Ectothiorhodospira haloalkaliphila</name>
    <dbReference type="NCBI Taxonomy" id="421628"/>
    <lineage>
        <taxon>Bacteria</taxon>
        <taxon>Pseudomonadati</taxon>
        <taxon>Pseudomonadota</taxon>
        <taxon>Gammaproteobacteria</taxon>
        <taxon>Chromatiales</taxon>
        <taxon>Ectothiorhodospiraceae</taxon>
        <taxon>Ectothiorhodospira</taxon>
    </lineage>
</organism>
<reference evidence="3" key="2">
    <citation type="submission" date="2014-02" db="EMBL/GenBank/DDBJ databases">
        <title>Draft Genome Sequence of extremely halophilic bacteria Halorhodospira halochloris.</title>
        <authorList>
            <person name="Singh K.S."/>
        </authorList>
    </citation>
    <scope>NUCLEOTIDE SEQUENCE [LARGE SCALE GENOMIC DNA]</scope>
    <source>
        <strain evidence="3">A</strain>
    </source>
</reference>
<dbReference type="RefSeq" id="WP_025280274.1">
    <property type="nucleotide sequence ID" value="NZ_CP007268.1"/>
</dbReference>
<dbReference type="OrthoDB" id="8546435at2"/>
<gene>
    <name evidence="2" type="ORF">M911_00735</name>
</gene>
<dbReference type="InterPro" id="IPR036249">
    <property type="entry name" value="Thioredoxin-like_sf"/>
</dbReference>
<dbReference type="KEGG" id="hhc:M911_00735"/>
<dbReference type="AlphaFoldDB" id="W8KDW4"/>
<evidence type="ECO:0008006" key="4">
    <source>
        <dbReference type="Google" id="ProtNLM"/>
    </source>
</evidence>
<keyword evidence="1" id="KW-0472">Membrane</keyword>
<dbReference type="Proteomes" id="UP000019442">
    <property type="component" value="Chromosome"/>
</dbReference>
<evidence type="ECO:0000313" key="3">
    <source>
        <dbReference type="Proteomes" id="UP000019442"/>
    </source>
</evidence>
<dbReference type="HOGENOM" id="CLU_1824460_0_0_6"/>
<dbReference type="EMBL" id="CP007268">
    <property type="protein sequence ID" value="AHK77969.1"/>
    <property type="molecule type" value="Genomic_DNA"/>
</dbReference>
<dbReference type="SUPFAM" id="SSF52833">
    <property type="entry name" value="Thioredoxin-like"/>
    <property type="match status" value="1"/>
</dbReference>